<protein>
    <submittedName>
        <fullName evidence="1">Uncharacterized protein</fullName>
    </submittedName>
</protein>
<dbReference type="EMBL" id="JAEEGC010000226">
    <property type="protein sequence ID" value="MBV7276882.1"/>
    <property type="molecule type" value="Genomic_DNA"/>
</dbReference>
<evidence type="ECO:0000313" key="1">
    <source>
        <dbReference type="EMBL" id="MBV7276882.1"/>
    </source>
</evidence>
<dbReference type="AlphaFoldDB" id="A0A949TX63"/>
<gene>
    <name evidence="1" type="ORF">I6U48_28855</name>
</gene>
<keyword evidence="2" id="KW-1185">Reference proteome</keyword>
<comment type="caution">
    <text evidence="1">The sequence shown here is derived from an EMBL/GenBank/DDBJ whole genome shotgun (WGS) entry which is preliminary data.</text>
</comment>
<dbReference type="Proteomes" id="UP000694308">
    <property type="component" value="Unassembled WGS sequence"/>
</dbReference>
<evidence type="ECO:0000313" key="2">
    <source>
        <dbReference type="Proteomes" id="UP000694308"/>
    </source>
</evidence>
<sequence length="517" mass="60951">MSKEKEILMTFDKEKLSDLIIYLMERLEEKEKIQFISKYINLKLALESVGAGHTSKFLMEVKNFCESCLNGDLHVESTYNEYWDSYDEEIFDDCQWAKDFAKYLNITLMHSRNGDYDIAFRAFEDLLNCIYEASSDEEILGTDLPEDYIAVDWNDVFDQYYLCIKKCIEDKVELANEAFEMWLRFGERCTAHMINYIGDLSSIEKVIREKIQEFDNWILQNAAFKLLKGFYEKYNSKFDAVKLAESFVVYNSNFYLEVVDAYVHIENWEKAVENINVAISKVPVEFIQKSLKETLIDCYENLNKIPEAFEVAKKLFYNNPSYDYYKKARVLANKIDALDIFVNEAIKIISTKKRYNVESVLIRIFSYEGLIEELIESVEISYGGSRYEYLKYGLKALVYRGLKDENIELEDLRDFIENIKLCEDEGITDIENSSEDFNKRDLYLSSAGSMLKGMISLHIDAAKRTRYEKAAYYCGVLKDIYTFLEREEEFNTYYDNIMNLNRRRTALKDEMKKRIGR</sequence>
<proteinExistence type="predicted"/>
<organism evidence="1 2">
    <name type="scientific">Clostridium thailandense</name>
    <dbReference type="NCBI Taxonomy" id="2794346"/>
    <lineage>
        <taxon>Bacteria</taxon>
        <taxon>Bacillati</taxon>
        <taxon>Bacillota</taxon>
        <taxon>Clostridia</taxon>
        <taxon>Eubacteriales</taxon>
        <taxon>Clostridiaceae</taxon>
        <taxon>Clostridium</taxon>
    </lineage>
</organism>
<dbReference type="RefSeq" id="WP_218323960.1">
    <property type="nucleotide sequence ID" value="NZ_JAEEGC010000226.1"/>
</dbReference>
<name>A0A949TX63_9CLOT</name>
<accession>A0A949TX63</accession>
<reference evidence="1" key="1">
    <citation type="submission" date="2020-12" db="EMBL/GenBank/DDBJ databases">
        <title>Clostridium thailandense sp. nov., a novel acetogenic bacterium isolated from peat land soil in Thailand.</title>
        <authorList>
            <person name="Chaikitkaew S."/>
            <person name="Birkeland N.K."/>
        </authorList>
    </citation>
    <scope>NUCLEOTIDE SEQUENCE</scope>
    <source>
        <strain evidence="1">PL3</strain>
    </source>
</reference>